<dbReference type="Proteomes" id="UP000243468">
    <property type="component" value="Unassembled WGS sequence"/>
</dbReference>
<feature type="compositionally biased region" description="Polar residues" evidence="1">
    <location>
        <begin position="263"/>
        <end position="272"/>
    </location>
</feature>
<proteinExistence type="predicted"/>
<evidence type="ECO:0000313" key="4">
    <source>
        <dbReference type="EMBL" id="SDB89878.1"/>
    </source>
</evidence>
<evidence type="ECO:0000256" key="1">
    <source>
        <dbReference type="SAM" id="MobiDB-lite"/>
    </source>
</evidence>
<dbReference type="Pfam" id="PF19657">
    <property type="entry name" value="DUF6160"/>
    <property type="match status" value="1"/>
</dbReference>
<name>A0A1G6H6Y0_9GAMM</name>
<evidence type="ECO:0000256" key="2">
    <source>
        <dbReference type="SAM" id="SignalP"/>
    </source>
</evidence>
<dbReference type="RefSeq" id="WP_092818794.1">
    <property type="nucleotide sequence ID" value="NZ_BAABKJ010000005.1"/>
</dbReference>
<protein>
    <recommendedName>
        <fullName evidence="3">DUF6160 domain-containing protein</fullName>
    </recommendedName>
</protein>
<feature type="chain" id="PRO_5017382146" description="DUF6160 domain-containing protein" evidence="2">
    <location>
        <begin position="23"/>
        <end position="774"/>
    </location>
</feature>
<reference evidence="5" key="1">
    <citation type="submission" date="2016-09" db="EMBL/GenBank/DDBJ databases">
        <authorList>
            <person name="Varghese N."/>
            <person name="Submissions S."/>
        </authorList>
    </citation>
    <scope>NUCLEOTIDE SEQUENCE [LARGE SCALE GENOMIC DNA]</scope>
    <source>
        <strain evidence="5">ANC 4667</strain>
    </source>
</reference>
<dbReference type="InterPro" id="IPR046158">
    <property type="entry name" value="DUF6160"/>
</dbReference>
<dbReference type="STRING" id="1226327.SAMN05421732_101767"/>
<dbReference type="AlphaFoldDB" id="A0A1G6H6Y0"/>
<accession>A0A1G6H6Y0</accession>
<dbReference type="OrthoDB" id="6704624at2"/>
<keyword evidence="2" id="KW-0732">Signal</keyword>
<feature type="domain" description="DUF6160" evidence="3">
    <location>
        <begin position="1"/>
        <end position="61"/>
    </location>
</feature>
<organism evidence="4 5">
    <name type="scientific">Acinetobacter kookii</name>
    <dbReference type="NCBI Taxonomy" id="1226327"/>
    <lineage>
        <taxon>Bacteria</taxon>
        <taxon>Pseudomonadati</taxon>
        <taxon>Pseudomonadota</taxon>
        <taxon>Gammaproteobacteria</taxon>
        <taxon>Moraxellales</taxon>
        <taxon>Moraxellaceae</taxon>
        <taxon>Acinetobacter</taxon>
    </lineage>
</organism>
<evidence type="ECO:0000259" key="3">
    <source>
        <dbReference type="Pfam" id="PF19657"/>
    </source>
</evidence>
<gene>
    <name evidence="4" type="ORF">SAMN05421732_101767</name>
</gene>
<keyword evidence="5" id="KW-1185">Reference proteome</keyword>
<dbReference type="EMBL" id="FMYO01000001">
    <property type="protein sequence ID" value="SDB89878.1"/>
    <property type="molecule type" value="Genomic_DNA"/>
</dbReference>
<evidence type="ECO:0000313" key="5">
    <source>
        <dbReference type="Proteomes" id="UP000243468"/>
    </source>
</evidence>
<feature type="region of interest" description="Disordered" evidence="1">
    <location>
        <begin position="245"/>
        <end position="272"/>
    </location>
</feature>
<sequence length="774" mass="83132">MKKITKLKMLTASILIAQQSYAFEQLSDDSLGSVTGQDGITITHEISKATINAVNWVDSSSKSNPGDSLQRPDTMKLGLKDVTLLGVNNQSIVSKLDFDVGTTARGAGIRIEANISPFELAVKDVMLLCTDATKCQTPQQSLGSLDIKTSSPLRVLLQTQAGLFNRDETAHLNFQLQNASISHGLNGQKLTLKDFNFNFSGDGYMYLSSYQERTSNSYMDEGIVLTTKSRDGATDHVVMLGRVDDSDPVASANPQPGRDTVHSSRTTATNPGINIDLRYGSDPTQQRNLIRMGASGAVTNATIFLNANQSGITDFGRTSTATLTGYDAVGLGGLHFGVSADFTREGNTILGTNQTPTTLEIGHTGNGSYAIEFSNLSPLTVRNSSTKTDVNTKNAYIDFGDIYINAIQAKSLDFLINDKIKKTLGVSGLVQTQQLSSLEKGNDFALIAIRGMDFQSIARKARFIADNSLAEITNDTSSWGIGIPIYNLNANVALAGTEYTSKVDAGTKKGIAYNVMASTDGYGIDKKTGAASTTSLILIDGKKGLLNEEVNYYAGLRNIDAFVKAKGVIGYEEQGIYISADDLLVAASAEIAIGQLPGSLYNCTTGSAKCGSVVPVDNFARKDDVLTSIAFKLDGKGDLFIIPGMNDNAENNFLSFRANFEFNALSDTDKLNPNILGSYFSLINEDVDANNTVIKTSSINFNKLQGALALESRVKMQKDTVIFDNKVDINPAKSLNQVFRTELSMSTTPNQMQKMADIAITGGSIRSNLGITPR</sequence>
<feature type="signal peptide" evidence="2">
    <location>
        <begin position="1"/>
        <end position="22"/>
    </location>
</feature>